<keyword evidence="2" id="KW-1185">Reference proteome</keyword>
<evidence type="ECO:0000313" key="2">
    <source>
        <dbReference type="Proteomes" id="UP001229421"/>
    </source>
</evidence>
<dbReference type="PANTHER" id="PTHR47718">
    <property type="entry name" value="OS01G0519700 PROTEIN"/>
    <property type="match status" value="1"/>
</dbReference>
<dbReference type="EMBL" id="JAUHHV010000004">
    <property type="protein sequence ID" value="KAK1428039.1"/>
    <property type="molecule type" value="Genomic_DNA"/>
</dbReference>
<comment type="caution">
    <text evidence="1">The sequence shown here is derived from an EMBL/GenBank/DDBJ whole genome shotgun (WGS) entry which is preliminary data.</text>
</comment>
<proteinExistence type="predicted"/>
<gene>
    <name evidence="1" type="ORF">QVD17_16866</name>
</gene>
<dbReference type="Proteomes" id="UP001229421">
    <property type="component" value="Unassembled WGS sequence"/>
</dbReference>
<evidence type="ECO:0000313" key="1">
    <source>
        <dbReference type="EMBL" id="KAK1428039.1"/>
    </source>
</evidence>
<sequence length="89" mass="10629">MKEQELVGVTLCNTICDIVWTDSLTPDELKEGWHFVIEDFELSNNNWLDDIYEMRESWIPAYYQDELMSWLTCMTSSSESKNQFFWTSL</sequence>
<accession>A0AAD8KRD7</accession>
<dbReference type="PANTHER" id="PTHR47718:SF17">
    <property type="entry name" value="PROTEIN FAR1-RELATED SEQUENCE 5-LIKE"/>
    <property type="match status" value="1"/>
</dbReference>
<protein>
    <recommendedName>
        <fullName evidence="3">Protein FAR1-RELATED SEQUENCE</fullName>
    </recommendedName>
</protein>
<organism evidence="1 2">
    <name type="scientific">Tagetes erecta</name>
    <name type="common">African marigold</name>
    <dbReference type="NCBI Taxonomy" id="13708"/>
    <lineage>
        <taxon>Eukaryota</taxon>
        <taxon>Viridiplantae</taxon>
        <taxon>Streptophyta</taxon>
        <taxon>Embryophyta</taxon>
        <taxon>Tracheophyta</taxon>
        <taxon>Spermatophyta</taxon>
        <taxon>Magnoliopsida</taxon>
        <taxon>eudicotyledons</taxon>
        <taxon>Gunneridae</taxon>
        <taxon>Pentapetalae</taxon>
        <taxon>asterids</taxon>
        <taxon>campanulids</taxon>
        <taxon>Asterales</taxon>
        <taxon>Asteraceae</taxon>
        <taxon>Asteroideae</taxon>
        <taxon>Heliantheae alliance</taxon>
        <taxon>Tageteae</taxon>
        <taxon>Tagetes</taxon>
    </lineage>
</organism>
<evidence type="ECO:0008006" key="3">
    <source>
        <dbReference type="Google" id="ProtNLM"/>
    </source>
</evidence>
<reference evidence="1" key="1">
    <citation type="journal article" date="2023" name="bioRxiv">
        <title>Improved chromosome-level genome assembly for marigold (Tagetes erecta).</title>
        <authorList>
            <person name="Jiang F."/>
            <person name="Yuan L."/>
            <person name="Wang S."/>
            <person name="Wang H."/>
            <person name="Xu D."/>
            <person name="Wang A."/>
            <person name="Fan W."/>
        </authorList>
    </citation>
    <scope>NUCLEOTIDE SEQUENCE</scope>
    <source>
        <strain evidence="1">WSJ</strain>
        <tissue evidence="1">Leaf</tissue>
    </source>
</reference>
<name>A0AAD8KRD7_TARER</name>
<dbReference type="AlphaFoldDB" id="A0AAD8KRD7"/>